<dbReference type="Pfam" id="PF13511">
    <property type="entry name" value="DUF4124"/>
    <property type="match status" value="1"/>
</dbReference>
<feature type="region of interest" description="Disordered" evidence="1">
    <location>
        <begin position="116"/>
        <end position="148"/>
    </location>
</feature>
<feature type="chain" id="PRO_5030040637" description="DUF4124 domain-containing protein" evidence="2">
    <location>
        <begin position="21"/>
        <end position="148"/>
    </location>
</feature>
<dbReference type="EMBL" id="FZPC01000003">
    <property type="protein sequence ID" value="SNS56948.1"/>
    <property type="molecule type" value="Genomic_DNA"/>
</dbReference>
<dbReference type="Proteomes" id="UP000198309">
    <property type="component" value="Unassembled WGS sequence"/>
</dbReference>
<dbReference type="EMBL" id="FNEC01000002">
    <property type="protein sequence ID" value="SDI06163.1"/>
    <property type="molecule type" value="Genomic_DNA"/>
</dbReference>
<feature type="compositionally biased region" description="Pro residues" evidence="1">
    <location>
        <begin position="53"/>
        <end position="68"/>
    </location>
</feature>
<feature type="signal peptide" evidence="2">
    <location>
        <begin position="1"/>
        <end position="20"/>
    </location>
</feature>
<reference evidence="4 7" key="1">
    <citation type="submission" date="2016-10" db="EMBL/GenBank/DDBJ databases">
        <authorList>
            <person name="de Groot N.N."/>
        </authorList>
    </citation>
    <scope>NUCLEOTIDE SEQUENCE [LARGE SCALE GENOMIC DNA]</scope>
    <source>
        <strain evidence="4 7">CCM 7361</strain>
    </source>
</reference>
<evidence type="ECO:0000256" key="1">
    <source>
        <dbReference type="SAM" id="MobiDB-lite"/>
    </source>
</evidence>
<accession>A0A239FK42</accession>
<reference evidence="5 6" key="2">
    <citation type="submission" date="2017-06" db="EMBL/GenBank/DDBJ databases">
        <authorList>
            <person name="Varghese N."/>
            <person name="Submissions S."/>
        </authorList>
    </citation>
    <scope>NUCLEOTIDE SEQUENCE [LARGE SCALE GENOMIC DNA]</scope>
    <source>
        <strain evidence="5 6">RLD-1</strain>
    </source>
</reference>
<evidence type="ECO:0000256" key="2">
    <source>
        <dbReference type="SAM" id="SignalP"/>
    </source>
</evidence>
<feature type="domain" description="DUF4124" evidence="3">
    <location>
        <begin position="10"/>
        <end position="68"/>
    </location>
</feature>
<feature type="compositionally biased region" description="Polar residues" evidence="1">
    <location>
        <begin position="135"/>
        <end position="148"/>
    </location>
</feature>
<evidence type="ECO:0000313" key="4">
    <source>
        <dbReference type="EMBL" id="SDI06163.1"/>
    </source>
</evidence>
<dbReference type="AlphaFoldDB" id="A0A239FK42"/>
<feature type="compositionally biased region" description="Basic and acidic residues" evidence="1">
    <location>
        <begin position="116"/>
        <end position="134"/>
    </location>
</feature>
<dbReference type="RefSeq" id="WP_089390274.1">
    <property type="nucleotide sequence ID" value="NZ_FNEC01000002.1"/>
</dbReference>
<dbReference type="InterPro" id="IPR025392">
    <property type="entry name" value="DUF4124"/>
</dbReference>
<evidence type="ECO:0000313" key="6">
    <source>
        <dbReference type="Proteomes" id="UP000198309"/>
    </source>
</evidence>
<dbReference type="Proteomes" id="UP000199693">
    <property type="component" value="Unassembled WGS sequence"/>
</dbReference>
<protein>
    <recommendedName>
        <fullName evidence="3">DUF4124 domain-containing protein</fullName>
    </recommendedName>
</protein>
<sequence length="148" mass="16293">MRRTIVMGALMFALSAPLMAAQVYKWVDAQGVTHFGAQPPQGTEAATVDTKVAPPPSGFPLPPRPAPAAAPSASDKQKAADEKVRQEVAQQEAERARYCDTLRTNLAQLKNNPRVRVADDDGEMRRIPEEERQARITQTEQDLQKNCN</sequence>
<name>A0A239FK42_9PSED</name>
<proteinExistence type="predicted"/>
<gene>
    <name evidence="4" type="ORF">SAMN05216189_10027</name>
    <name evidence="5" type="ORF">SAMN06295949_103251</name>
</gene>
<evidence type="ECO:0000259" key="3">
    <source>
        <dbReference type="Pfam" id="PF13511"/>
    </source>
</evidence>
<organism evidence="4 7">
    <name type="scientific">Pseudomonas delhiensis</name>
    <dbReference type="NCBI Taxonomy" id="366289"/>
    <lineage>
        <taxon>Bacteria</taxon>
        <taxon>Pseudomonadati</taxon>
        <taxon>Pseudomonadota</taxon>
        <taxon>Gammaproteobacteria</taxon>
        <taxon>Pseudomonadales</taxon>
        <taxon>Pseudomonadaceae</taxon>
        <taxon>Pseudomonas</taxon>
    </lineage>
</organism>
<keyword evidence="2" id="KW-0732">Signal</keyword>
<feature type="region of interest" description="Disordered" evidence="1">
    <location>
        <begin position="38"/>
        <end position="93"/>
    </location>
</feature>
<feature type="compositionally biased region" description="Basic and acidic residues" evidence="1">
    <location>
        <begin position="75"/>
        <end position="93"/>
    </location>
</feature>
<evidence type="ECO:0000313" key="7">
    <source>
        <dbReference type="Proteomes" id="UP000199693"/>
    </source>
</evidence>
<evidence type="ECO:0000313" key="5">
    <source>
        <dbReference type="EMBL" id="SNS56948.1"/>
    </source>
</evidence>
<keyword evidence="6" id="KW-1185">Reference proteome</keyword>